<dbReference type="InterPro" id="IPR053194">
    <property type="entry name" value="tRNA_methyltr_O"/>
</dbReference>
<dbReference type="AlphaFoldDB" id="A0A5K7YW17"/>
<dbReference type="SUPFAM" id="SSF53218">
    <property type="entry name" value="Molybdenum cofactor biosynthesis proteins"/>
    <property type="match status" value="1"/>
</dbReference>
<dbReference type="OrthoDB" id="9767940at2"/>
<dbReference type="SUPFAM" id="SSF143555">
    <property type="entry name" value="FwdE-like"/>
    <property type="match status" value="1"/>
</dbReference>
<organism evidence="2 3">
    <name type="scientific">Desulfosarcina alkanivorans</name>
    <dbReference type="NCBI Taxonomy" id="571177"/>
    <lineage>
        <taxon>Bacteria</taxon>
        <taxon>Pseudomonadati</taxon>
        <taxon>Thermodesulfobacteriota</taxon>
        <taxon>Desulfobacteria</taxon>
        <taxon>Desulfobacterales</taxon>
        <taxon>Desulfosarcinaceae</taxon>
        <taxon>Desulfosarcina</taxon>
    </lineage>
</organism>
<dbReference type="InterPro" id="IPR001453">
    <property type="entry name" value="MoaB/Mog_dom"/>
</dbReference>
<sequence>MTSIAKVVPPRQLIGDGPWCRDHTHIPYTFDEYIHRIRRFHGYAAPGLILGGKMVSMALDRLDESILFDSVCETAFCLPDAIQMLTLCTTGNGWLKVVPLGRFALSLYDKLNGSGFRVHIDSAKINAWPEIKAWFYKLKPKAEQDNDRLHEEMATAGENLFSVQTIRMQPAFLEKREVGPTADCPICHEAYPVRHGRICRGCQGSAPYRQPRQGASSPIQDQPPLKVLPLADAVGHRALHDMTRVVPGQAKGAAFVHGQRIAAGDVCRLQRMGRANVYVADDVPERDGWVHENDAALAFARVMAGPGVAFETPPKEGKINFTAADDGLLTIDEARLEAFNLVPNVMCATRKGYSIVKTGRPLGGTRAIPLFLPRTDFEKALTVLGETPVFRVHPLRRARVGVLITGTEVFKGLVEDGFESILRAKIEKIGSRIVGSLVVPDQRQAIVDGVQELIAGGADLLVTTAGLSVDPDDVTRLGLLDAGVTDLRFGMPILPGAMTLLARIGAVDVLGVPACALYYQTTALDLLLPRLLAGVSVTRQDLARMGHGSFCLSCESCSFPKCAFGK</sequence>
<dbReference type="EMBL" id="AP021874">
    <property type="protein sequence ID" value="BBO72239.1"/>
    <property type="molecule type" value="Genomic_DNA"/>
</dbReference>
<evidence type="ECO:0000259" key="1">
    <source>
        <dbReference type="SMART" id="SM00852"/>
    </source>
</evidence>
<dbReference type="InterPro" id="IPR057035">
    <property type="entry name" value="Znf-Tbcl_FmdE"/>
</dbReference>
<dbReference type="PANTHER" id="PTHR39418:SF1">
    <property type="entry name" value="DEHYDROGENASE"/>
    <property type="match status" value="1"/>
</dbReference>
<name>A0A5K7YW17_9BACT</name>
<dbReference type="InterPro" id="IPR003814">
    <property type="entry name" value="FmdEsu_dom"/>
</dbReference>
<evidence type="ECO:0000313" key="2">
    <source>
        <dbReference type="EMBL" id="BBO72239.1"/>
    </source>
</evidence>
<dbReference type="UniPathway" id="UPA00344"/>
<dbReference type="Pfam" id="PF23475">
    <property type="entry name" value="zf-Tbcl_FmdE"/>
    <property type="match status" value="1"/>
</dbReference>
<dbReference type="Proteomes" id="UP000427906">
    <property type="component" value="Chromosome"/>
</dbReference>
<gene>
    <name evidence="2" type="ORF">DSCA_61690</name>
</gene>
<feature type="domain" description="MoaB/Mog" evidence="1">
    <location>
        <begin position="401"/>
        <end position="533"/>
    </location>
</feature>
<reference evidence="2 3" key="1">
    <citation type="submission" date="2019-11" db="EMBL/GenBank/DDBJ databases">
        <title>Comparative genomics of hydrocarbon-degrading Desulfosarcina strains.</title>
        <authorList>
            <person name="Watanabe M."/>
            <person name="Kojima H."/>
            <person name="Fukui M."/>
        </authorList>
    </citation>
    <scope>NUCLEOTIDE SEQUENCE [LARGE SCALE GENOMIC DNA]</scope>
    <source>
        <strain evidence="2 3">PL12</strain>
    </source>
</reference>
<dbReference type="SMART" id="SM00852">
    <property type="entry name" value="MoCF_biosynth"/>
    <property type="match status" value="1"/>
</dbReference>
<accession>A0A5K7YW17</accession>
<dbReference type="RefSeq" id="WP_155319964.1">
    <property type="nucleotide sequence ID" value="NZ_AP021874.1"/>
</dbReference>
<dbReference type="CDD" id="cd03522">
    <property type="entry name" value="MoeA_like"/>
    <property type="match status" value="1"/>
</dbReference>
<dbReference type="InterPro" id="IPR036425">
    <property type="entry name" value="MoaB/Mog-like_dom_sf"/>
</dbReference>
<dbReference type="PANTHER" id="PTHR39418">
    <property type="entry name" value="DEHYDROGENASE-RELATED"/>
    <property type="match status" value="1"/>
</dbReference>
<dbReference type="Gene3D" id="3.30.60.80">
    <property type="match status" value="1"/>
</dbReference>
<dbReference type="KEGG" id="dalk:DSCA_61690"/>
<dbReference type="Pfam" id="PF00994">
    <property type="entry name" value="MoCF_biosynth"/>
    <property type="match status" value="1"/>
</dbReference>
<protein>
    <submittedName>
        <fullName evidence="2">Trehalose-binding protein</fullName>
    </submittedName>
</protein>
<dbReference type="Gene3D" id="3.40.980.10">
    <property type="entry name" value="MoaB/Mog-like domain"/>
    <property type="match status" value="1"/>
</dbReference>
<keyword evidence="3" id="KW-1185">Reference proteome</keyword>
<dbReference type="Pfam" id="PF02663">
    <property type="entry name" value="FmdE"/>
    <property type="match status" value="1"/>
</dbReference>
<proteinExistence type="predicted"/>
<evidence type="ECO:0000313" key="3">
    <source>
        <dbReference type="Proteomes" id="UP000427906"/>
    </source>
</evidence>
<dbReference type="Gene3D" id="3.30.1330.130">
    <property type="match status" value="1"/>
</dbReference>